<comment type="caution">
    <text evidence="1">The sequence shown here is derived from an EMBL/GenBank/DDBJ whole genome shotgun (WGS) entry which is preliminary data.</text>
</comment>
<dbReference type="AlphaFoldDB" id="A0A645IDL6"/>
<reference evidence="1" key="1">
    <citation type="submission" date="2019-08" db="EMBL/GenBank/DDBJ databases">
        <authorList>
            <person name="Kucharzyk K."/>
            <person name="Murdoch R.W."/>
            <person name="Higgins S."/>
            <person name="Loffler F."/>
        </authorList>
    </citation>
    <scope>NUCLEOTIDE SEQUENCE</scope>
</reference>
<organism evidence="1">
    <name type="scientific">bioreactor metagenome</name>
    <dbReference type="NCBI Taxonomy" id="1076179"/>
    <lineage>
        <taxon>unclassified sequences</taxon>
        <taxon>metagenomes</taxon>
        <taxon>ecological metagenomes</taxon>
    </lineage>
</organism>
<proteinExistence type="predicted"/>
<dbReference type="EMBL" id="VSSQ01111711">
    <property type="protein sequence ID" value="MPN48932.1"/>
    <property type="molecule type" value="Genomic_DNA"/>
</dbReference>
<sequence>MLQLQLVAVLVGNSDKVGAVLFAHAASTPFFADLIVP</sequence>
<gene>
    <name evidence="1" type="ORF">SDC9_196545</name>
</gene>
<name>A0A645IDL6_9ZZZZ</name>
<accession>A0A645IDL6</accession>
<protein>
    <submittedName>
        <fullName evidence="1">Uncharacterized protein</fullName>
    </submittedName>
</protein>
<evidence type="ECO:0000313" key="1">
    <source>
        <dbReference type="EMBL" id="MPN48932.1"/>
    </source>
</evidence>